<dbReference type="Proteomes" id="UP000018426">
    <property type="component" value="Unassembled WGS sequence"/>
</dbReference>
<dbReference type="PANTHER" id="PTHR30562:SF1">
    <property type="entry name" value="UVRABC SYSTEM PROTEIN C"/>
    <property type="match status" value="1"/>
</dbReference>
<dbReference type="FunFam" id="3.30.420.340:FF:000001">
    <property type="entry name" value="UvrABC system protein C"/>
    <property type="match status" value="1"/>
</dbReference>
<dbReference type="PANTHER" id="PTHR30562">
    <property type="entry name" value="UVRC/OXIDOREDUCTASE"/>
    <property type="match status" value="1"/>
</dbReference>
<dbReference type="Gene3D" id="4.10.860.10">
    <property type="entry name" value="UVR domain"/>
    <property type="match status" value="1"/>
</dbReference>
<dbReference type="InterPro" id="IPR047296">
    <property type="entry name" value="GIY-YIG_UvrC_Cho"/>
</dbReference>
<dbReference type="InterPro" id="IPR000305">
    <property type="entry name" value="GIY-YIG_endonuc"/>
</dbReference>
<dbReference type="SMART" id="SM00278">
    <property type="entry name" value="HhH1"/>
    <property type="match status" value="2"/>
</dbReference>
<evidence type="ECO:0000256" key="3">
    <source>
        <dbReference type="ARBA" id="ARBA00022769"/>
    </source>
</evidence>
<dbReference type="InterPro" id="IPR038476">
    <property type="entry name" value="UvrC_RNase_H_dom_sf"/>
</dbReference>
<feature type="domain" description="GIY-YIG" evidence="9">
    <location>
        <begin position="44"/>
        <end position="122"/>
    </location>
</feature>
<dbReference type="GO" id="GO:0003677">
    <property type="term" value="F:DNA binding"/>
    <property type="evidence" value="ECO:0007669"/>
    <property type="project" value="UniProtKB-UniRule"/>
</dbReference>
<dbReference type="PATRIC" id="fig|1217671.3.peg.2150"/>
<dbReference type="NCBIfam" id="TIGR00194">
    <property type="entry name" value="uvrC"/>
    <property type="match status" value="1"/>
</dbReference>
<dbReference type="PROSITE" id="PS50151">
    <property type="entry name" value="UVR"/>
    <property type="match status" value="1"/>
</dbReference>
<feature type="domain" description="UVR" evidence="8">
    <location>
        <begin position="233"/>
        <end position="268"/>
    </location>
</feature>
<dbReference type="SUPFAM" id="SSF46600">
    <property type="entry name" value="C-terminal UvrC-binding domain of UvrB"/>
    <property type="match status" value="1"/>
</dbReference>
<accession>N8RBG0</accession>
<dbReference type="InterPro" id="IPR050066">
    <property type="entry name" value="UvrABC_protein_C"/>
</dbReference>
<dbReference type="PROSITE" id="PS50164">
    <property type="entry name" value="GIY_YIG"/>
    <property type="match status" value="1"/>
</dbReference>
<dbReference type="InterPro" id="IPR036876">
    <property type="entry name" value="UVR_dom_sf"/>
</dbReference>
<dbReference type="InterPro" id="IPR003583">
    <property type="entry name" value="Hlx-hairpin-Hlx_DNA-bd_motif"/>
</dbReference>
<dbReference type="Pfam" id="PF14520">
    <property type="entry name" value="HHH_5"/>
    <property type="match status" value="1"/>
</dbReference>
<name>N8RBG0_9GAMM</name>
<protein>
    <recommendedName>
        <fullName evidence="7">UvrABC system protein C</fullName>
        <shortName evidence="7">Protein UvrC</shortName>
    </recommendedName>
    <alternativeName>
        <fullName evidence="7">Excinuclease ABC subunit C</fullName>
    </alternativeName>
</protein>
<keyword evidence="2 7" id="KW-0227">DNA damage</keyword>
<evidence type="ECO:0000313" key="11">
    <source>
        <dbReference type="EMBL" id="ENU32738.1"/>
    </source>
</evidence>
<organism evidence="11 12">
    <name type="scientific">Acinetobacter parvus NIPH 1103</name>
    <dbReference type="NCBI Taxonomy" id="1217671"/>
    <lineage>
        <taxon>Bacteria</taxon>
        <taxon>Pseudomonadati</taxon>
        <taxon>Pseudomonadota</taxon>
        <taxon>Gammaproteobacteria</taxon>
        <taxon>Moraxellales</taxon>
        <taxon>Moraxellaceae</taxon>
        <taxon>Acinetobacter</taxon>
    </lineage>
</organism>
<keyword evidence="5 7" id="KW-0234">DNA repair</keyword>
<evidence type="ECO:0000256" key="7">
    <source>
        <dbReference type="HAMAP-Rule" id="MF_00203"/>
    </source>
</evidence>
<dbReference type="GO" id="GO:0005737">
    <property type="term" value="C:cytoplasm"/>
    <property type="evidence" value="ECO:0007669"/>
    <property type="project" value="UniProtKB-SubCell"/>
</dbReference>
<dbReference type="SUPFAM" id="SSF82771">
    <property type="entry name" value="GIY-YIG endonuclease"/>
    <property type="match status" value="1"/>
</dbReference>
<gene>
    <name evidence="7" type="primary">uvrC</name>
    <name evidence="11" type="ORF">F989_02185</name>
</gene>
<dbReference type="Pfam" id="PF22920">
    <property type="entry name" value="UvrC_RNaseH"/>
    <property type="match status" value="1"/>
</dbReference>
<keyword evidence="1 7" id="KW-0963">Cytoplasm</keyword>
<evidence type="ECO:0000256" key="1">
    <source>
        <dbReference type="ARBA" id="ARBA00022490"/>
    </source>
</evidence>
<dbReference type="GO" id="GO:0009432">
    <property type="term" value="P:SOS response"/>
    <property type="evidence" value="ECO:0007669"/>
    <property type="project" value="UniProtKB-UniRule"/>
</dbReference>
<dbReference type="HAMAP" id="MF_00203">
    <property type="entry name" value="UvrC"/>
    <property type="match status" value="1"/>
</dbReference>
<evidence type="ECO:0000256" key="6">
    <source>
        <dbReference type="ARBA" id="ARBA00023236"/>
    </source>
</evidence>
<dbReference type="InterPro" id="IPR001943">
    <property type="entry name" value="UVR_dom"/>
</dbReference>
<comment type="subcellular location">
    <subcellularLocation>
        <location evidence="7">Cytoplasm</location>
    </subcellularLocation>
</comment>
<keyword evidence="6 7" id="KW-0742">SOS response</keyword>
<evidence type="ECO:0000256" key="2">
    <source>
        <dbReference type="ARBA" id="ARBA00022763"/>
    </source>
</evidence>
<dbReference type="Gene3D" id="3.30.420.340">
    <property type="entry name" value="UvrC, RNAse H endonuclease domain"/>
    <property type="match status" value="1"/>
</dbReference>
<keyword evidence="3 7" id="KW-0228">DNA excision</keyword>
<comment type="similarity">
    <text evidence="7">Belongs to the UvrC family.</text>
</comment>
<dbReference type="Pfam" id="PF02151">
    <property type="entry name" value="UVR"/>
    <property type="match status" value="1"/>
</dbReference>
<keyword evidence="4 7" id="KW-0267">Excision nuclease</keyword>
<evidence type="ECO:0000256" key="4">
    <source>
        <dbReference type="ARBA" id="ARBA00022881"/>
    </source>
</evidence>
<dbReference type="Pfam" id="PF08459">
    <property type="entry name" value="UvrC_RNaseH_dom"/>
    <property type="match status" value="1"/>
</dbReference>
<evidence type="ECO:0000259" key="8">
    <source>
        <dbReference type="PROSITE" id="PS50151"/>
    </source>
</evidence>
<comment type="caution">
    <text evidence="11">The sequence shown here is derived from an EMBL/GenBank/DDBJ whole genome shotgun (WGS) entry which is preliminary data.</text>
</comment>
<dbReference type="Gene3D" id="3.40.1440.10">
    <property type="entry name" value="GIY-YIG endonuclease"/>
    <property type="match status" value="1"/>
</dbReference>
<dbReference type="HOGENOM" id="CLU_014841_3_0_6"/>
<dbReference type="FunFam" id="3.40.1440.10:FF:000001">
    <property type="entry name" value="UvrABC system protein C"/>
    <property type="match status" value="1"/>
</dbReference>
<comment type="subunit">
    <text evidence="7">Interacts with UvrB in an incision complex.</text>
</comment>
<dbReference type="SMART" id="SM00465">
    <property type="entry name" value="GIYc"/>
    <property type="match status" value="1"/>
</dbReference>
<dbReference type="InterPro" id="IPR001162">
    <property type="entry name" value="UvrC_RNase_H_dom"/>
</dbReference>
<dbReference type="CDD" id="cd10434">
    <property type="entry name" value="GIY-YIG_UvrC_Cho"/>
    <property type="match status" value="1"/>
</dbReference>
<dbReference type="GO" id="GO:0006289">
    <property type="term" value="P:nucleotide-excision repair"/>
    <property type="evidence" value="ECO:0007669"/>
    <property type="project" value="UniProtKB-UniRule"/>
</dbReference>
<proteinExistence type="inferred from homology"/>
<dbReference type="GO" id="GO:0009381">
    <property type="term" value="F:excinuclease ABC activity"/>
    <property type="evidence" value="ECO:0007669"/>
    <property type="project" value="UniProtKB-UniRule"/>
</dbReference>
<dbReference type="Pfam" id="PF01541">
    <property type="entry name" value="GIY-YIG"/>
    <property type="match status" value="1"/>
</dbReference>
<evidence type="ECO:0000256" key="5">
    <source>
        <dbReference type="ARBA" id="ARBA00023204"/>
    </source>
</evidence>
<feature type="domain" description="UvrC family homology region profile" evidence="10">
    <location>
        <begin position="283"/>
        <end position="500"/>
    </location>
</feature>
<dbReference type="InterPro" id="IPR004791">
    <property type="entry name" value="UvrC"/>
</dbReference>
<evidence type="ECO:0000313" key="12">
    <source>
        <dbReference type="Proteomes" id="UP000018426"/>
    </source>
</evidence>
<dbReference type="PROSITE" id="PS50165">
    <property type="entry name" value="UVRC"/>
    <property type="match status" value="1"/>
</dbReference>
<evidence type="ECO:0000259" key="9">
    <source>
        <dbReference type="PROSITE" id="PS50164"/>
    </source>
</evidence>
<comment type="function">
    <text evidence="7">The UvrABC repair system catalyzes the recognition and processing of DNA lesions. UvrC both incises the 5' and 3' sides of the lesion. The N-terminal half is responsible for the 3' incision and the C-terminal half is responsible for the 5' incision.</text>
</comment>
<sequence length="625" mass="71407">MDFSSIDLKLIYADYIIKTLLMMKSAVNPNAREHIEKILTHMTQLPGVYKMLGKDGELLYVGKAKNLKNRVSSYFIKTIEHPKTQALVARIYDIETLVVRSETEALLLEQNLIKLHRPPYNIMLRDDKSYVYIFVSADKPYPRIASGRGKGKHQVGKFFGPYPSAYSARDTLLVLQKLFNVRQCENSYFSQRKRPCLQYQIKRCTAPCVGLISPQDYKEDVDNSIRFLQGDTRELNQELIGKMEQAAEALEFEKAVFYRDRLALLREVQAQQAVFKIKGEADILAIAHQAGVTCVQIMYVRNGRMLGGKSYFPDMLGDDLGQMLTDFMANFYFQVADEVPTELIVNVDVPDRIQLEEALQQTFNKKVQIKYKVRETRAEWQELAQMNVQHAIKGKLSSHLELNERFHQLEQVVGRPIDRIECFDISHTMGEAPIASCVVFDQGGARKRDYRQFAIQDITGGDDYAAMRQALIRRYKKNMLPDLLLIDGGKGQLHMAMEVMLELQLDAFMIGVSKGEGRKPGLETLHFTDGTKIQLAEDHKALHLIQQVRDEAHRFAITKHRAKRDKRRSSSVLEAIPGLGPKRRRDLLTHFGGIQGVLKASEKELMLVPGLGEVMARTIYKILHE</sequence>
<dbReference type="InterPro" id="IPR010994">
    <property type="entry name" value="RuvA_2-like"/>
</dbReference>
<dbReference type="STRING" id="134533.GCA_001485085_00052"/>
<dbReference type="SUPFAM" id="SSF47781">
    <property type="entry name" value="RuvA domain 2-like"/>
    <property type="match status" value="1"/>
</dbReference>
<dbReference type="AlphaFoldDB" id="N8RBG0"/>
<reference evidence="11 12" key="1">
    <citation type="submission" date="2013-02" db="EMBL/GenBank/DDBJ databases">
        <title>The Genome Sequence of Acinetobacter parvus NIPH 1103.</title>
        <authorList>
            <consortium name="The Broad Institute Genome Sequencing Platform"/>
            <consortium name="The Broad Institute Genome Sequencing Center for Infectious Disease"/>
            <person name="Cerqueira G."/>
            <person name="Feldgarden M."/>
            <person name="Courvalin P."/>
            <person name="Perichon B."/>
            <person name="Grillot-Courvalin C."/>
            <person name="Clermont D."/>
            <person name="Rocha E."/>
            <person name="Yoon E.-J."/>
            <person name="Nemec A."/>
            <person name="Walker B."/>
            <person name="Young S.K."/>
            <person name="Zeng Q."/>
            <person name="Gargeya S."/>
            <person name="Fitzgerald M."/>
            <person name="Haas B."/>
            <person name="Abouelleil A."/>
            <person name="Alvarado L."/>
            <person name="Arachchi H.M."/>
            <person name="Berlin A.M."/>
            <person name="Chapman S.B."/>
            <person name="Dewar J."/>
            <person name="Goldberg J."/>
            <person name="Griggs A."/>
            <person name="Gujja S."/>
            <person name="Hansen M."/>
            <person name="Howarth C."/>
            <person name="Imamovic A."/>
            <person name="Larimer J."/>
            <person name="McCowan C."/>
            <person name="Murphy C."/>
            <person name="Neiman D."/>
            <person name="Pearson M."/>
            <person name="Priest M."/>
            <person name="Roberts A."/>
            <person name="Saif S."/>
            <person name="Shea T."/>
            <person name="Sisk P."/>
            <person name="Sykes S."/>
            <person name="Wortman J."/>
            <person name="Nusbaum C."/>
            <person name="Birren B."/>
        </authorList>
    </citation>
    <scope>NUCLEOTIDE SEQUENCE [LARGE SCALE GENOMIC DNA]</scope>
    <source>
        <strain evidence="11 12">NIPH 1103</strain>
    </source>
</reference>
<dbReference type="InterPro" id="IPR035901">
    <property type="entry name" value="GIY-YIG_endonuc_sf"/>
</dbReference>
<evidence type="ECO:0000259" key="10">
    <source>
        <dbReference type="PROSITE" id="PS50165"/>
    </source>
</evidence>
<dbReference type="EMBL" id="APOL01000038">
    <property type="protein sequence ID" value="ENU32738.1"/>
    <property type="molecule type" value="Genomic_DNA"/>
</dbReference>
<dbReference type="Gene3D" id="1.10.150.20">
    <property type="entry name" value="5' to 3' exonuclease, C-terminal subdomain"/>
    <property type="match status" value="1"/>
</dbReference>
<dbReference type="GO" id="GO:0009380">
    <property type="term" value="C:excinuclease repair complex"/>
    <property type="evidence" value="ECO:0007669"/>
    <property type="project" value="InterPro"/>
</dbReference>